<dbReference type="InterPro" id="IPR003593">
    <property type="entry name" value="AAA+_ATPase"/>
</dbReference>
<dbReference type="Pfam" id="PF14629">
    <property type="entry name" value="ORC4_C"/>
    <property type="match status" value="1"/>
</dbReference>
<dbReference type="PANTHER" id="PTHR12039">
    <property type="entry name" value="NICOTINAMIDE MONONUCLEOTIDE ADENYLYLTRANSFERASE"/>
    <property type="match status" value="1"/>
</dbReference>
<sequence>MSAVEKALEQLNPRNIDQVNIFSYLNGAYDQIYSLLENTFKFRDGKSCFVLGPRGVGKSTLVNTALKRLEKEYEFFCIRLHGSFFRDDTSAIKEIARQLDWYLEKYNPDERDVLKRATFEQASVTATMNVIIDILDKTRLSEEVNNEVGKLFIPIVFVIDEIERYTQNAKQTLLYNLFDMASSKTGGRSNTTTVSVIGLSTRTTVREQLEKRVKSRFSQRIIQINKVKELDQFLEIVYEMVRVEGEDEFNERMKEQINKGPLRKRIVENFYTIKDVTGIRNELIVFLNTERLDYRHLTDYSNRNQEQLKSLSESEIKLLICCCRAKIKNNVDFVNYEMAFTEYHELALREKQELQSRIEIAGMSLSQTSDYMLSRDAMQVCWERLLVLGLLQQTAQGCSVGVQLDDIEVEADYDEDNGDFDGDSGDDTAVGGNVGIGVGGGGGNNIGEKRERSERAEPRAHAPDFLPPDKYPPIEPTLSPNLIPNRKPIQPLVLADSLNPLDKPMDPITARHRQQHTSSPSGIKHKIPKQPTQLEPFSSSDEADYEQDDGDNGDVELSDEKGVGEPNVSAVGSSYAHSFLSEAGPKVHSYQIADLEEVPHGIQRQSKSLEDYQFPTHRLKQRMSSSNKFPLVIVACGSFSPITYLHLRMFEMALDAVREQTRFEVIGAYFSPVSDNYKKPGLAPAYHRVRMCELACERTSSWLMVDAWESLQPKYTRTALVLDHFNEEINIKREGILSKDGKSRLGVKIMLLAGGDLIESMGEPNVWADQDLHHILGNYGCLIVERTGSDVRSFLLSHDIMYEHRKNILVIKQLIYNDISSTKVRLFLRRNMSVQYLLPNSVIRYIQEHGLYIDEKEPVKLVLNK</sequence>
<dbReference type="InterPro" id="IPR051182">
    <property type="entry name" value="Euk_NMN_adenylyltrnsfrase"/>
</dbReference>
<feature type="compositionally biased region" description="Polar residues" evidence="16">
    <location>
        <begin position="530"/>
        <end position="540"/>
    </location>
</feature>
<evidence type="ECO:0000313" key="18">
    <source>
        <dbReference type="EMBL" id="TID30720.1"/>
    </source>
</evidence>
<evidence type="ECO:0000256" key="9">
    <source>
        <dbReference type="ARBA" id="ARBA00022741"/>
    </source>
</evidence>
<dbReference type="OrthoDB" id="422187at2759"/>
<dbReference type="InterPro" id="IPR027417">
    <property type="entry name" value="P-loop_NTPase"/>
</dbReference>
<evidence type="ECO:0000256" key="13">
    <source>
        <dbReference type="ARBA" id="ARBA00048721"/>
    </source>
</evidence>
<dbReference type="GO" id="GO:0005524">
    <property type="term" value="F:ATP binding"/>
    <property type="evidence" value="ECO:0007669"/>
    <property type="project" value="UniProtKB-KW"/>
</dbReference>
<comment type="pathway">
    <text evidence="2">Cofactor biosynthesis; NAD(+) biosynthesis; NAD(+) from nicotinamide D-ribonucleotide: step 1/1.</text>
</comment>
<feature type="compositionally biased region" description="Basic and acidic residues" evidence="16">
    <location>
        <begin position="447"/>
        <end position="462"/>
    </location>
</feature>
<feature type="compositionally biased region" description="Acidic residues" evidence="16">
    <location>
        <begin position="541"/>
        <end position="557"/>
    </location>
</feature>
<keyword evidence="12" id="KW-0539">Nucleus</keyword>
<dbReference type="InterPro" id="IPR005248">
    <property type="entry name" value="NadD/NMNAT"/>
</dbReference>
<feature type="region of interest" description="Disordered" evidence="16">
    <location>
        <begin position="497"/>
        <end position="568"/>
    </location>
</feature>
<evidence type="ECO:0000256" key="7">
    <source>
        <dbReference type="ARBA" id="ARBA00022679"/>
    </source>
</evidence>
<dbReference type="AlphaFoldDB" id="A0A4V4NG59"/>
<comment type="subcellular location">
    <subcellularLocation>
        <location evidence="1">Nucleus</location>
    </subcellularLocation>
</comment>
<dbReference type="UniPathway" id="UPA00253">
    <property type="reaction ID" value="UER00332"/>
</dbReference>
<reference evidence="18 19" key="1">
    <citation type="journal article" date="2019" name="Front. Genet.">
        <title>Whole-Genome Sequencing of the Opportunistic Yeast Pathogen Candida inconspicua Uncovers Its Hybrid Origin.</title>
        <authorList>
            <person name="Mixao V."/>
            <person name="Hansen A.P."/>
            <person name="Saus E."/>
            <person name="Boekhout T."/>
            <person name="Lass-Florl C."/>
            <person name="Gabaldon T."/>
        </authorList>
    </citation>
    <scope>NUCLEOTIDE SEQUENCE [LARGE SCALE GENOMIC DNA]</scope>
    <source>
        <strain evidence="18 19">CBS 180</strain>
    </source>
</reference>
<dbReference type="SMART" id="SM00382">
    <property type="entry name" value="AAA"/>
    <property type="match status" value="1"/>
</dbReference>
<dbReference type="GO" id="GO:0009435">
    <property type="term" value="P:NAD+ biosynthetic process"/>
    <property type="evidence" value="ECO:0007669"/>
    <property type="project" value="UniProtKB-UniPathway"/>
</dbReference>
<evidence type="ECO:0000313" key="19">
    <source>
        <dbReference type="Proteomes" id="UP000307173"/>
    </source>
</evidence>
<keyword evidence="11" id="KW-0520">NAD</keyword>
<evidence type="ECO:0000256" key="6">
    <source>
        <dbReference type="ARBA" id="ARBA00022642"/>
    </source>
</evidence>
<evidence type="ECO:0000256" key="5">
    <source>
        <dbReference type="ARBA" id="ARBA00022553"/>
    </source>
</evidence>
<evidence type="ECO:0000259" key="17">
    <source>
        <dbReference type="SMART" id="SM00382"/>
    </source>
</evidence>
<name>A0A4V4NG59_9ASCO</name>
<dbReference type="Gene3D" id="3.40.50.620">
    <property type="entry name" value="HUPs"/>
    <property type="match status" value="1"/>
</dbReference>
<gene>
    <name evidence="18" type="ORF">CANINC_000636</name>
</gene>
<dbReference type="Gene3D" id="3.40.50.300">
    <property type="entry name" value="P-loop containing nucleotide triphosphate hydrolases"/>
    <property type="match status" value="1"/>
</dbReference>
<dbReference type="InterPro" id="IPR014729">
    <property type="entry name" value="Rossmann-like_a/b/a_fold"/>
</dbReference>
<comment type="function">
    <text evidence="15">Catalyzes the formation of NAD(+) from nicotinamide mononucleotide (NMN) and ATP. Can also use the deamidated form; nicotinic acid mononucleotide (NaMN) as substrate to form deamido-NAD(+) (NaAD). Key enzyme in both de novo and salvage pathways for NAD(+) biosynthesis. Predominantly acts in the salvage pathways via NMN.</text>
</comment>
<comment type="caution">
    <text evidence="18">The sequence shown here is derived from an EMBL/GenBank/DDBJ whole genome shotgun (WGS) entry which is preliminary data.</text>
</comment>
<dbReference type="GO" id="GO:0005634">
    <property type="term" value="C:nucleus"/>
    <property type="evidence" value="ECO:0007669"/>
    <property type="project" value="UniProtKB-SubCell"/>
</dbReference>
<dbReference type="SUPFAM" id="SSF52540">
    <property type="entry name" value="P-loop containing nucleoside triphosphate hydrolases"/>
    <property type="match status" value="1"/>
</dbReference>
<accession>A0A4V4NG59</accession>
<evidence type="ECO:0000256" key="8">
    <source>
        <dbReference type="ARBA" id="ARBA00022695"/>
    </source>
</evidence>
<dbReference type="InterPro" id="IPR004821">
    <property type="entry name" value="Cyt_trans-like"/>
</dbReference>
<evidence type="ECO:0000256" key="4">
    <source>
        <dbReference type="ARBA" id="ARBA00007064"/>
    </source>
</evidence>
<dbReference type="CDD" id="cd09286">
    <property type="entry name" value="NMNAT_Eukarya"/>
    <property type="match status" value="1"/>
</dbReference>
<keyword evidence="5" id="KW-0597">Phosphoprotein</keyword>
<dbReference type="InterPro" id="IPR032705">
    <property type="entry name" value="ORC4_C"/>
</dbReference>
<dbReference type="GO" id="GO:0004515">
    <property type="term" value="F:nicotinate-nucleotide adenylyltransferase activity"/>
    <property type="evidence" value="ECO:0007669"/>
    <property type="project" value="UniProtKB-EC"/>
</dbReference>
<keyword evidence="19" id="KW-1185">Reference proteome</keyword>
<evidence type="ECO:0000256" key="11">
    <source>
        <dbReference type="ARBA" id="ARBA00023027"/>
    </source>
</evidence>
<dbReference type="InterPro" id="IPR045094">
    <property type="entry name" value="NMNAT_euk"/>
</dbReference>
<protein>
    <recommendedName>
        <fullName evidence="17">AAA+ ATPase domain-containing protein</fullName>
    </recommendedName>
</protein>
<feature type="compositionally biased region" description="Pro residues" evidence="16">
    <location>
        <begin position="465"/>
        <end position="475"/>
    </location>
</feature>
<dbReference type="Pfam" id="PF01637">
    <property type="entry name" value="ATPase_2"/>
    <property type="match status" value="1"/>
</dbReference>
<evidence type="ECO:0000256" key="14">
    <source>
        <dbReference type="ARBA" id="ARBA00049001"/>
    </source>
</evidence>
<evidence type="ECO:0000256" key="1">
    <source>
        <dbReference type="ARBA" id="ARBA00004123"/>
    </source>
</evidence>
<keyword evidence="7" id="KW-0808">Transferase</keyword>
<dbReference type="CDD" id="cd00009">
    <property type="entry name" value="AAA"/>
    <property type="match status" value="1"/>
</dbReference>
<dbReference type="NCBIfam" id="TIGR00482">
    <property type="entry name" value="nicotinate (nicotinamide) nucleotide adenylyltransferase"/>
    <property type="match status" value="1"/>
</dbReference>
<feature type="compositionally biased region" description="Acidic residues" evidence="16">
    <location>
        <begin position="413"/>
        <end position="426"/>
    </location>
</feature>
<evidence type="ECO:0000256" key="16">
    <source>
        <dbReference type="SAM" id="MobiDB-lite"/>
    </source>
</evidence>
<dbReference type="EMBL" id="SELW01000121">
    <property type="protein sequence ID" value="TID30720.1"/>
    <property type="molecule type" value="Genomic_DNA"/>
</dbReference>
<keyword evidence="6" id="KW-0662">Pyridine nucleotide biosynthesis</keyword>
<evidence type="ECO:0000256" key="10">
    <source>
        <dbReference type="ARBA" id="ARBA00022840"/>
    </source>
</evidence>
<keyword evidence="9" id="KW-0547">Nucleotide-binding</keyword>
<dbReference type="Pfam" id="PF01467">
    <property type="entry name" value="CTP_transf_like"/>
    <property type="match status" value="1"/>
</dbReference>
<feature type="region of interest" description="Disordered" evidence="16">
    <location>
        <begin position="413"/>
        <end position="484"/>
    </location>
</feature>
<feature type="domain" description="AAA+ ATPase" evidence="17">
    <location>
        <begin position="44"/>
        <end position="228"/>
    </location>
</feature>
<comment type="pathway">
    <text evidence="3">Cofactor biosynthesis; NAD(+) biosynthesis; deamido-NAD(+) from nicotinate D-ribonucleotide: step 1/1.</text>
</comment>
<feature type="compositionally biased region" description="Gly residues" evidence="16">
    <location>
        <begin position="432"/>
        <end position="445"/>
    </location>
</feature>
<comment type="catalytic activity">
    <reaction evidence="13">
        <text>nicotinate beta-D-ribonucleotide + ATP + H(+) = deamido-NAD(+) + diphosphate</text>
        <dbReference type="Rhea" id="RHEA:22860"/>
        <dbReference type="ChEBI" id="CHEBI:15378"/>
        <dbReference type="ChEBI" id="CHEBI:30616"/>
        <dbReference type="ChEBI" id="CHEBI:33019"/>
        <dbReference type="ChEBI" id="CHEBI:57502"/>
        <dbReference type="ChEBI" id="CHEBI:58437"/>
        <dbReference type="EC" id="2.7.7.18"/>
    </reaction>
</comment>
<dbReference type="FunFam" id="3.40.50.620:FF:000074">
    <property type="entry name" value="Nicotinamide-nucleotide adenylyltransferase"/>
    <property type="match status" value="1"/>
</dbReference>
<evidence type="ECO:0000256" key="3">
    <source>
        <dbReference type="ARBA" id="ARBA00005019"/>
    </source>
</evidence>
<evidence type="ECO:0000256" key="15">
    <source>
        <dbReference type="ARBA" id="ARBA00053172"/>
    </source>
</evidence>
<comment type="similarity">
    <text evidence="4">Belongs to the eukaryotic NMN adenylyltransferase family.</text>
</comment>
<comment type="catalytic activity">
    <reaction evidence="14">
        <text>beta-nicotinamide D-ribonucleotide + ATP + H(+) = diphosphate + NAD(+)</text>
        <dbReference type="Rhea" id="RHEA:21360"/>
        <dbReference type="ChEBI" id="CHEBI:14649"/>
        <dbReference type="ChEBI" id="CHEBI:15378"/>
        <dbReference type="ChEBI" id="CHEBI:30616"/>
        <dbReference type="ChEBI" id="CHEBI:33019"/>
        <dbReference type="ChEBI" id="CHEBI:57540"/>
        <dbReference type="EC" id="2.7.7.1"/>
    </reaction>
</comment>
<dbReference type="STRING" id="52247.A0A4V4NG59"/>
<dbReference type="SUPFAM" id="SSF52374">
    <property type="entry name" value="Nucleotidylyl transferase"/>
    <property type="match status" value="1"/>
</dbReference>
<organism evidence="18 19">
    <name type="scientific">Pichia inconspicua</name>
    <dbReference type="NCBI Taxonomy" id="52247"/>
    <lineage>
        <taxon>Eukaryota</taxon>
        <taxon>Fungi</taxon>
        <taxon>Dikarya</taxon>
        <taxon>Ascomycota</taxon>
        <taxon>Saccharomycotina</taxon>
        <taxon>Pichiomycetes</taxon>
        <taxon>Pichiales</taxon>
        <taxon>Pichiaceae</taxon>
        <taxon>Pichia</taxon>
    </lineage>
</organism>
<evidence type="ECO:0000256" key="2">
    <source>
        <dbReference type="ARBA" id="ARBA00004658"/>
    </source>
</evidence>
<keyword evidence="10" id="KW-0067">ATP-binding</keyword>
<dbReference type="PANTHER" id="PTHR12039:SF0">
    <property type="entry name" value="NICOTINAMIDE-NUCLEOTIDE ADENYLYLTRANSFERASE"/>
    <property type="match status" value="1"/>
</dbReference>
<dbReference type="InterPro" id="IPR011579">
    <property type="entry name" value="ATPase_dom"/>
</dbReference>
<keyword evidence="8" id="KW-0548">Nucleotidyltransferase</keyword>
<dbReference type="Proteomes" id="UP000307173">
    <property type="component" value="Unassembled WGS sequence"/>
</dbReference>
<dbReference type="GO" id="GO:0000309">
    <property type="term" value="F:nicotinamide-nucleotide adenylyltransferase activity"/>
    <property type="evidence" value="ECO:0007669"/>
    <property type="project" value="UniProtKB-EC"/>
</dbReference>
<evidence type="ECO:0000256" key="12">
    <source>
        <dbReference type="ARBA" id="ARBA00023242"/>
    </source>
</evidence>
<proteinExistence type="inferred from homology"/>